<keyword evidence="1" id="KW-0472">Membrane</keyword>
<accession>A0A444UT74</accession>
<proteinExistence type="predicted"/>
<dbReference type="SUPFAM" id="SSF56024">
    <property type="entry name" value="Phospholipase D/nuclease"/>
    <property type="match status" value="1"/>
</dbReference>
<keyword evidence="1 2" id="KW-0812">Transmembrane</keyword>
<evidence type="ECO:0000313" key="3">
    <source>
        <dbReference type="Proteomes" id="UP000289886"/>
    </source>
</evidence>
<dbReference type="PANTHER" id="PTHR46916:SF2">
    <property type="entry name" value="TRANSMEMBRANE PROTEIN 205"/>
    <property type="match status" value="1"/>
</dbReference>
<evidence type="ECO:0000256" key="1">
    <source>
        <dbReference type="SAM" id="Phobius"/>
    </source>
</evidence>
<dbReference type="Proteomes" id="UP000289886">
    <property type="component" value="Unassembled WGS sequence"/>
</dbReference>
<protein>
    <submittedName>
        <fullName evidence="2">Transmembrane protein 205</fullName>
    </submittedName>
</protein>
<feature type="transmembrane region" description="Helical" evidence="1">
    <location>
        <begin position="227"/>
        <end position="248"/>
    </location>
</feature>
<dbReference type="PANTHER" id="PTHR46916">
    <property type="entry name" value="TRANSMEMBRANE PROTEIN 205"/>
    <property type="match status" value="1"/>
</dbReference>
<comment type="caution">
    <text evidence="2">The sequence shown here is derived from an EMBL/GenBank/DDBJ whole genome shotgun (WGS) entry which is preliminary data.</text>
</comment>
<dbReference type="Gene3D" id="3.30.870.10">
    <property type="entry name" value="Endonuclease Chain A"/>
    <property type="match status" value="1"/>
</dbReference>
<evidence type="ECO:0000313" key="2">
    <source>
        <dbReference type="EMBL" id="RXM91346.1"/>
    </source>
</evidence>
<dbReference type="AlphaFoldDB" id="A0A444UT74"/>
<organism evidence="2 3">
    <name type="scientific">Acipenser ruthenus</name>
    <name type="common">Sterlet sturgeon</name>
    <dbReference type="NCBI Taxonomy" id="7906"/>
    <lineage>
        <taxon>Eukaryota</taxon>
        <taxon>Metazoa</taxon>
        <taxon>Chordata</taxon>
        <taxon>Craniata</taxon>
        <taxon>Vertebrata</taxon>
        <taxon>Euteleostomi</taxon>
        <taxon>Actinopterygii</taxon>
        <taxon>Chondrostei</taxon>
        <taxon>Acipenseriformes</taxon>
        <taxon>Acipenseridae</taxon>
        <taxon>Acipenser</taxon>
    </lineage>
</organism>
<name>A0A444UT74_ACIRT</name>
<gene>
    <name evidence="2" type="ORF">EOD39_21272</name>
</gene>
<dbReference type="InterPro" id="IPR042623">
    <property type="entry name" value="TMEM205"/>
</dbReference>
<dbReference type="EMBL" id="SCEB01009126">
    <property type="protein sequence ID" value="RXM91346.1"/>
    <property type="molecule type" value="Genomic_DNA"/>
</dbReference>
<keyword evidence="1" id="KW-1133">Transmembrane helix</keyword>
<feature type="transmembrane region" description="Helical" evidence="1">
    <location>
        <begin position="143"/>
        <end position="166"/>
    </location>
</feature>
<keyword evidence="3" id="KW-1185">Reference proteome</keyword>
<reference evidence="2 3" key="1">
    <citation type="submission" date="2019-01" db="EMBL/GenBank/DDBJ databases">
        <title>Draft Genome and Complete Hox-Cluster Characterization of the Sterlet Sturgeon (Acipenser ruthenus).</title>
        <authorList>
            <person name="Wei Q."/>
        </authorList>
    </citation>
    <scope>NUCLEOTIDE SEQUENCE [LARGE SCALE GENOMIC DNA]</scope>
    <source>
        <strain evidence="2">WHYD16114868_AA</strain>
        <tissue evidence="2">Blood</tissue>
    </source>
</reference>
<feature type="transmembrane region" description="Helical" evidence="1">
    <location>
        <begin position="12"/>
        <end position="33"/>
    </location>
</feature>
<sequence length="253" mass="28086">MLPDGFSMGKTFKLLGIGMVAATLSLEGISWLLRCLRDGRGRPVKEVLFFPTTVTCINHLFLPGPCSCSLPHGDSTPFTQLLRHLLSARSSLDLCIFAFSSQELCRVVLELHRQRGVSVRVVTDKDYMMISGSQIGALRKAELVLVMSFLFPQMALFFSCVLLAGLNAQWFSPSVTEAMFLMQEVEREHGLGGEVGVRTSKEAYSKLREQDPKYKSLRGTFYRYHGLSSLCNLLCVVCTGASLVYTALNLRTV</sequence>